<organism evidence="2 3">
    <name type="scientific">Tritrichomonas foetus</name>
    <dbReference type="NCBI Taxonomy" id="1144522"/>
    <lineage>
        <taxon>Eukaryota</taxon>
        <taxon>Metamonada</taxon>
        <taxon>Parabasalia</taxon>
        <taxon>Tritrichomonadida</taxon>
        <taxon>Tritrichomonadidae</taxon>
        <taxon>Tritrichomonas</taxon>
    </lineage>
</organism>
<dbReference type="AlphaFoldDB" id="A0A1J4JLN9"/>
<evidence type="ECO:0000256" key="1">
    <source>
        <dbReference type="SAM" id="MobiDB-lite"/>
    </source>
</evidence>
<protein>
    <submittedName>
        <fullName evidence="2">Uncharacterized protein</fullName>
    </submittedName>
</protein>
<evidence type="ECO:0000313" key="3">
    <source>
        <dbReference type="Proteomes" id="UP000179807"/>
    </source>
</evidence>
<dbReference type="Proteomes" id="UP000179807">
    <property type="component" value="Unassembled WGS sequence"/>
</dbReference>
<keyword evidence="3" id="KW-1185">Reference proteome</keyword>
<gene>
    <name evidence="2" type="ORF">TRFO_09061</name>
</gene>
<dbReference type="GeneID" id="94829362"/>
<reference evidence="2" key="1">
    <citation type="submission" date="2016-10" db="EMBL/GenBank/DDBJ databases">
        <authorList>
            <person name="Benchimol M."/>
            <person name="Almeida L.G."/>
            <person name="Vasconcelos A.T."/>
            <person name="Perreira-Neves A."/>
            <person name="Rosa I.A."/>
            <person name="Tasca T."/>
            <person name="Bogo M.R."/>
            <person name="de Souza W."/>
        </authorList>
    </citation>
    <scope>NUCLEOTIDE SEQUENCE [LARGE SCALE GENOMIC DNA]</scope>
    <source>
        <strain evidence="2">K</strain>
    </source>
</reference>
<feature type="compositionally biased region" description="Polar residues" evidence="1">
    <location>
        <begin position="217"/>
        <end position="230"/>
    </location>
</feature>
<dbReference type="RefSeq" id="XP_068351325.1">
    <property type="nucleotide sequence ID" value="XM_068494658.1"/>
</dbReference>
<evidence type="ECO:0000313" key="2">
    <source>
        <dbReference type="EMBL" id="OHS98188.1"/>
    </source>
</evidence>
<dbReference type="EMBL" id="MLAK01001071">
    <property type="protein sequence ID" value="OHS98188.1"/>
    <property type="molecule type" value="Genomic_DNA"/>
</dbReference>
<proteinExistence type="predicted"/>
<feature type="region of interest" description="Disordered" evidence="1">
    <location>
        <begin position="217"/>
        <end position="255"/>
    </location>
</feature>
<accession>A0A1J4JLN9</accession>
<dbReference type="VEuPathDB" id="TrichDB:TRFO_09061"/>
<name>A0A1J4JLN9_9EUKA</name>
<sequence length="289" mass="33318">MSYNENCAVQSNQCPSDSMSKDSNVTIMCDESSTQRAHMITDFIARQFEANEKMQRIREEAEKSVNREHRVINDTDNARVQELYEMSLKQPEKEEVQEAPVVKSKISEKSIMLANAKNERQLNVIFMGYGKMSQQQFAALMRRFSIKSPELIESLKEYSRIDDETYSGSKLKNLMISSANKEFENRLAKKIQPYVTALLANSVNALTPKLKTGSISSLKTNQIPKTNAQKPMQKKELAQKPKTSRPKTAAKSGNKYLPDFYEHLELYDEQTPRYRSRHNYLAEKPKVWK</sequence>
<comment type="caution">
    <text evidence="2">The sequence shown here is derived from an EMBL/GenBank/DDBJ whole genome shotgun (WGS) entry which is preliminary data.</text>
</comment>